<evidence type="ECO:0000259" key="6">
    <source>
        <dbReference type="PROSITE" id="PS50048"/>
    </source>
</evidence>
<dbReference type="InterPro" id="IPR001138">
    <property type="entry name" value="Zn2Cys6_DnaBD"/>
</dbReference>
<dbReference type="EMBL" id="BOLY01000006">
    <property type="protein sequence ID" value="GIZ46327.1"/>
    <property type="molecule type" value="Genomic_DNA"/>
</dbReference>
<keyword evidence="3" id="KW-0238">DNA-binding</keyword>
<dbReference type="RefSeq" id="XP_044660814.1">
    <property type="nucleotide sequence ID" value="XM_044804879.1"/>
</dbReference>
<sequence length="710" mass="77032">MSMADNLAMASTSSMGDKMQRKRAARACDQCRRRKSRCDGQMNCSACRTIGLQCSFGHQVKQSRGPAYVAHLEKKVKALQDELRRSPNRAEHMDTSQEEPVVQISPGSSISHPSPMNTSARPSLSSKSSDPSYFHTENVRSGSVKPTDGWVPPNETPVYLETLTTEPRGKAFGTDVLRQLFNYCNQIATSPYGSQDSSMKLVQALDNPQAIDDGPVTSSPLMPEKEITLKLVEVAFSEVFHLWPFVDRAQVDRTLFQLYNTSLFGQEASDEDELALVYAVLALGQRFDSTTPAAAEFRRVQGLQYFEAAKDLVPLSACDRGLASVQTVLCLALYLKAAPAPAKVHSYVAAASSAAHRLGLHEDVAGFPKDESALRCRVWSALQAFDIYTSTALGVPSVTNVEACEQNSYPPLSTGSNSELVASDAHMQMLRILARAVGKTYRSKSARKPVGIGTFAVDQNAIKEASEELENWAQGCSVLLQAATDMTRTQLCLAYAYDYAQLLLYAPFVHYLTMPGIDPCSQPYLIGMKAVNAALHAVQVAELLHHKLQFHEAYFLTIDVLVYAAVVLLVVESGGTEVPLVLEAMRAGRAAMELLLMLSLQTDTASQCWKALAVRSSRIAGNPGKSIGGSLTSTRPPFRDTGLRRAKAPGPIALPMSRPSTLHKADSGIDCTADSRRQSLVGSFSGAFDPGQGSFDSNFSAEDSGLQLRP</sequence>
<feature type="compositionally biased region" description="Low complexity" evidence="5">
    <location>
        <begin position="104"/>
        <end position="132"/>
    </location>
</feature>
<dbReference type="GO" id="GO:0008270">
    <property type="term" value="F:zinc ion binding"/>
    <property type="evidence" value="ECO:0007669"/>
    <property type="project" value="InterPro"/>
</dbReference>
<evidence type="ECO:0000313" key="7">
    <source>
        <dbReference type="EMBL" id="GIZ46327.1"/>
    </source>
</evidence>
<proteinExistence type="predicted"/>
<accession>A0A9P3CRP3</accession>
<name>A0A9P3CRP3_9PEZI</name>
<comment type="subcellular location">
    <subcellularLocation>
        <location evidence="1">Nucleus</location>
    </subcellularLocation>
</comment>
<feature type="region of interest" description="Disordered" evidence="5">
    <location>
        <begin position="1"/>
        <end position="21"/>
    </location>
</feature>
<dbReference type="SMART" id="SM00066">
    <property type="entry name" value="GAL4"/>
    <property type="match status" value="1"/>
</dbReference>
<evidence type="ECO:0000256" key="4">
    <source>
        <dbReference type="ARBA" id="ARBA00023242"/>
    </source>
</evidence>
<protein>
    <recommendedName>
        <fullName evidence="6">Zn(2)-C6 fungal-type domain-containing protein</fullName>
    </recommendedName>
</protein>
<dbReference type="PROSITE" id="PS00463">
    <property type="entry name" value="ZN2_CY6_FUNGAL_1"/>
    <property type="match status" value="1"/>
</dbReference>
<dbReference type="PANTHER" id="PTHR46910:SF3">
    <property type="entry name" value="HALOTOLERANCE PROTEIN 9-RELATED"/>
    <property type="match status" value="1"/>
</dbReference>
<dbReference type="PANTHER" id="PTHR46910">
    <property type="entry name" value="TRANSCRIPTION FACTOR PDR1"/>
    <property type="match status" value="1"/>
</dbReference>
<dbReference type="GO" id="GO:0000981">
    <property type="term" value="F:DNA-binding transcription factor activity, RNA polymerase II-specific"/>
    <property type="evidence" value="ECO:0007669"/>
    <property type="project" value="InterPro"/>
</dbReference>
<reference evidence="7 8" key="1">
    <citation type="submission" date="2021-01" db="EMBL/GenBank/DDBJ databases">
        <title>Cercospora kikuchii MAFF 305040 whole genome shotgun sequence.</title>
        <authorList>
            <person name="Kashiwa T."/>
            <person name="Suzuki T."/>
        </authorList>
    </citation>
    <scope>NUCLEOTIDE SEQUENCE [LARGE SCALE GENOMIC DNA]</scope>
    <source>
        <strain evidence="7 8">MAFF 305040</strain>
    </source>
</reference>
<dbReference type="AlphaFoldDB" id="A0A9P3CRP3"/>
<evidence type="ECO:0000256" key="2">
    <source>
        <dbReference type="ARBA" id="ARBA00022723"/>
    </source>
</evidence>
<evidence type="ECO:0000313" key="8">
    <source>
        <dbReference type="Proteomes" id="UP000825890"/>
    </source>
</evidence>
<evidence type="ECO:0000256" key="3">
    <source>
        <dbReference type="ARBA" id="ARBA00023125"/>
    </source>
</evidence>
<dbReference type="CDD" id="cd00067">
    <property type="entry name" value="GAL4"/>
    <property type="match status" value="1"/>
</dbReference>
<dbReference type="GO" id="GO:0006351">
    <property type="term" value="P:DNA-templated transcription"/>
    <property type="evidence" value="ECO:0007669"/>
    <property type="project" value="InterPro"/>
</dbReference>
<keyword evidence="8" id="KW-1185">Reference proteome</keyword>
<feature type="region of interest" description="Disordered" evidence="5">
    <location>
        <begin position="644"/>
        <end position="668"/>
    </location>
</feature>
<organism evidence="7 8">
    <name type="scientific">Cercospora kikuchii</name>
    <dbReference type="NCBI Taxonomy" id="84275"/>
    <lineage>
        <taxon>Eukaryota</taxon>
        <taxon>Fungi</taxon>
        <taxon>Dikarya</taxon>
        <taxon>Ascomycota</taxon>
        <taxon>Pezizomycotina</taxon>
        <taxon>Dothideomycetes</taxon>
        <taxon>Dothideomycetidae</taxon>
        <taxon>Mycosphaerellales</taxon>
        <taxon>Mycosphaerellaceae</taxon>
        <taxon>Cercospora</taxon>
    </lineage>
</organism>
<gene>
    <name evidence="7" type="ORF">CKM354_000945600</name>
</gene>
<dbReference type="Gene3D" id="4.10.240.10">
    <property type="entry name" value="Zn(2)-C6 fungal-type DNA-binding domain"/>
    <property type="match status" value="1"/>
</dbReference>
<feature type="region of interest" description="Disordered" evidence="5">
    <location>
        <begin position="87"/>
        <end position="152"/>
    </location>
</feature>
<comment type="caution">
    <text evidence="7">The sequence shown here is derived from an EMBL/GenBank/DDBJ whole genome shotgun (WGS) entry which is preliminary data.</text>
</comment>
<dbReference type="InterPro" id="IPR007219">
    <property type="entry name" value="XnlR_reg_dom"/>
</dbReference>
<dbReference type="GO" id="GO:0005634">
    <property type="term" value="C:nucleus"/>
    <property type="evidence" value="ECO:0007669"/>
    <property type="project" value="UniProtKB-SubCell"/>
</dbReference>
<dbReference type="PROSITE" id="PS50048">
    <property type="entry name" value="ZN2_CY6_FUNGAL_2"/>
    <property type="match status" value="1"/>
</dbReference>
<feature type="domain" description="Zn(2)-C6 fungal-type" evidence="6">
    <location>
        <begin position="27"/>
        <end position="56"/>
    </location>
</feature>
<dbReference type="SUPFAM" id="SSF57701">
    <property type="entry name" value="Zn2/Cys6 DNA-binding domain"/>
    <property type="match status" value="1"/>
</dbReference>
<evidence type="ECO:0000256" key="1">
    <source>
        <dbReference type="ARBA" id="ARBA00004123"/>
    </source>
</evidence>
<evidence type="ECO:0000256" key="5">
    <source>
        <dbReference type="SAM" id="MobiDB-lite"/>
    </source>
</evidence>
<dbReference type="Pfam" id="PF00172">
    <property type="entry name" value="Zn_clus"/>
    <property type="match status" value="1"/>
</dbReference>
<dbReference type="Pfam" id="PF04082">
    <property type="entry name" value="Fungal_trans"/>
    <property type="match status" value="1"/>
</dbReference>
<feature type="region of interest" description="Disordered" evidence="5">
    <location>
        <begin position="688"/>
        <end position="710"/>
    </location>
</feature>
<dbReference type="InterPro" id="IPR050987">
    <property type="entry name" value="AtrR-like"/>
</dbReference>
<dbReference type="GeneID" id="68295031"/>
<keyword evidence="4" id="KW-0539">Nucleus</keyword>
<keyword evidence="2" id="KW-0479">Metal-binding</keyword>
<dbReference type="InterPro" id="IPR036864">
    <property type="entry name" value="Zn2-C6_fun-type_DNA-bd_sf"/>
</dbReference>
<dbReference type="Proteomes" id="UP000825890">
    <property type="component" value="Unassembled WGS sequence"/>
</dbReference>
<dbReference type="CDD" id="cd12148">
    <property type="entry name" value="fungal_TF_MHR"/>
    <property type="match status" value="1"/>
</dbReference>
<dbReference type="GO" id="GO:0003677">
    <property type="term" value="F:DNA binding"/>
    <property type="evidence" value="ECO:0007669"/>
    <property type="project" value="UniProtKB-KW"/>
</dbReference>
<dbReference type="OrthoDB" id="422427at2759"/>